<evidence type="ECO:0000313" key="2">
    <source>
        <dbReference type="EMBL" id="KAK4181217.1"/>
    </source>
</evidence>
<accession>A0AAN6WJE3</accession>
<keyword evidence="1" id="KW-1133">Transmembrane helix</keyword>
<evidence type="ECO:0000256" key="1">
    <source>
        <dbReference type="SAM" id="Phobius"/>
    </source>
</evidence>
<dbReference type="Proteomes" id="UP001302321">
    <property type="component" value="Unassembled WGS sequence"/>
</dbReference>
<reference evidence="2" key="1">
    <citation type="journal article" date="2023" name="Mol. Phylogenet. Evol.">
        <title>Genome-scale phylogeny and comparative genomics of the fungal order Sordariales.</title>
        <authorList>
            <person name="Hensen N."/>
            <person name="Bonometti L."/>
            <person name="Westerberg I."/>
            <person name="Brannstrom I.O."/>
            <person name="Guillou S."/>
            <person name="Cros-Aarteil S."/>
            <person name="Calhoun S."/>
            <person name="Haridas S."/>
            <person name="Kuo A."/>
            <person name="Mondo S."/>
            <person name="Pangilinan J."/>
            <person name="Riley R."/>
            <person name="LaButti K."/>
            <person name="Andreopoulos B."/>
            <person name="Lipzen A."/>
            <person name="Chen C."/>
            <person name="Yan M."/>
            <person name="Daum C."/>
            <person name="Ng V."/>
            <person name="Clum A."/>
            <person name="Steindorff A."/>
            <person name="Ohm R.A."/>
            <person name="Martin F."/>
            <person name="Silar P."/>
            <person name="Natvig D.O."/>
            <person name="Lalanne C."/>
            <person name="Gautier V."/>
            <person name="Ament-Velasquez S.L."/>
            <person name="Kruys A."/>
            <person name="Hutchinson M.I."/>
            <person name="Powell A.J."/>
            <person name="Barry K."/>
            <person name="Miller A.N."/>
            <person name="Grigoriev I.V."/>
            <person name="Debuchy R."/>
            <person name="Gladieux P."/>
            <person name="Hiltunen Thoren M."/>
            <person name="Johannesson H."/>
        </authorList>
    </citation>
    <scope>NUCLEOTIDE SEQUENCE</scope>
    <source>
        <strain evidence="2">CBS 892.96</strain>
    </source>
</reference>
<reference evidence="2" key="2">
    <citation type="submission" date="2023-05" db="EMBL/GenBank/DDBJ databases">
        <authorList>
            <consortium name="Lawrence Berkeley National Laboratory"/>
            <person name="Steindorff A."/>
            <person name="Hensen N."/>
            <person name="Bonometti L."/>
            <person name="Westerberg I."/>
            <person name="Brannstrom I.O."/>
            <person name="Guillou S."/>
            <person name="Cros-Aarteil S."/>
            <person name="Calhoun S."/>
            <person name="Haridas S."/>
            <person name="Kuo A."/>
            <person name="Mondo S."/>
            <person name="Pangilinan J."/>
            <person name="Riley R."/>
            <person name="Labutti K."/>
            <person name="Andreopoulos B."/>
            <person name="Lipzen A."/>
            <person name="Chen C."/>
            <person name="Yanf M."/>
            <person name="Daum C."/>
            <person name="Ng V."/>
            <person name="Clum A."/>
            <person name="Ohm R."/>
            <person name="Martin F."/>
            <person name="Silar P."/>
            <person name="Natvig D."/>
            <person name="Lalanne C."/>
            <person name="Gautier V."/>
            <person name="Ament-Velasquez S.L."/>
            <person name="Kruys A."/>
            <person name="Hutchinson M.I."/>
            <person name="Powell A.J."/>
            <person name="Barry K."/>
            <person name="Miller A.N."/>
            <person name="Grigoriev I.V."/>
            <person name="Debuchy R."/>
            <person name="Gladieux P."/>
            <person name="Thoren M.H."/>
            <person name="Johannesson H."/>
        </authorList>
    </citation>
    <scope>NUCLEOTIDE SEQUENCE</scope>
    <source>
        <strain evidence="2">CBS 892.96</strain>
    </source>
</reference>
<feature type="transmembrane region" description="Helical" evidence="1">
    <location>
        <begin position="31"/>
        <end position="50"/>
    </location>
</feature>
<gene>
    <name evidence="2" type="ORF">QBC36DRAFT_285908</name>
</gene>
<evidence type="ECO:0000313" key="3">
    <source>
        <dbReference type="Proteomes" id="UP001302321"/>
    </source>
</evidence>
<keyword evidence="1" id="KW-0812">Transmembrane</keyword>
<protein>
    <submittedName>
        <fullName evidence="2">Uncharacterized protein</fullName>
    </submittedName>
</protein>
<keyword evidence="3" id="KW-1185">Reference proteome</keyword>
<organism evidence="2 3">
    <name type="scientific">Triangularia setosa</name>
    <dbReference type="NCBI Taxonomy" id="2587417"/>
    <lineage>
        <taxon>Eukaryota</taxon>
        <taxon>Fungi</taxon>
        <taxon>Dikarya</taxon>
        <taxon>Ascomycota</taxon>
        <taxon>Pezizomycotina</taxon>
        <taxon>Sordariomycetes</taxon>
        <taxon>Sordariomycetidae</taxon>
        <taxon>Sordariales</taxon>
        <taxon>Podosporaceae</taxon>
        <taxon>Triangularia</taxon>
    </lineage>
</organism>
<dbReference type="EMBL" id="MU866089">
    <property type="protein sequence ID" value="KAK4181217.1"/>
    <property type="molecule type" value="Genomic_DNA"/>
</dbReference>
<proteinExistence type="predicted"/>
<dbReference type="AlphaFoldDB" id="A0AAN6WJE3"/>
<name>A0AAN6WJE3_9PEZI</name>
<keyword evidence="1" id="KW-0472">Membrane</keyword>
<comment type="caution">
    <text evidence="2">The sequence shown here is derived from an EMBL/GenBank/DDBJ whole genome shotgun (WGS) entry which is preliminary data.</text>
</comment>
<sequence>MLSEDDGILADTVQHLRILRFAMPVVGDRTALVYGSTWLVAFYCVDYWLVAV</sequence>